<dbReference type="EMBL" id="LN890655">
    <property type="protein sequence ID" value="CUS03240.2"/>
    <property type="molecule type" value="Genomic_DNA"/>
</dbReference>
<proteinExistence type="inferred from homology"/>
<sequence length="330" mass="37328">MQTDLRNRDLIGDLDFSKEEVETVLDVAFDLKRKRALGELHPYLRDKVLAMLFFFSSTRTRGSFEAGMAQLGGHAAFIESKTTQIAHGDTETEMGEIFGRYFDGIAIRHVTWGTGNRYLNLVAKASRTPVLNMQCDIYHPFQCLADLMTIMEKKGRDLRRRKVVVSWAYASSYLKPISVPQSLVLQLPRFGMDVVLAHPPEFKLMPEIMAQAEEQARKYKTGFEVISDADGMTAAVKDADVVYAKSWGPLLITDDQTEGKRIQDQYKHWITDARLMSLAKDDAVYMHPLPADRDIEVTSEVMDGPNSVVFDQAENRLHAQKAVMALTMRS</sequence>
<reference evidence="5" key="1">
    <citation type="submission" date="2016-01" db="EMBL/GenBank/DDBJ databases">
        <authorList>
            <person name="Mcilroy J.S."/>
            <person name="Karst M S."/>
            <person name="Albertsen M."/>
        </authorList>
    </citation>
    <scope>NUCLEOTIDE SEQUENCE</scope>
    <source>
        <strain evidence="5">Cfx-K</strain>
    </source>
</reference>
<dbReference type="GO" id="GO:0019240">
    <property type="term" value="P:citrulline biosynthetic process"/>
    <property type="evidence" value="ECO:0007669"/>
    <property type="project" value="TreeGrafter"/>
</dbReference>
<dbReference type="InterPro" id="IPR006130">
    <property type="entry name" value="Asp/Orn_carbamoylTrfase"/>
</dbReference>
<dbReference type="PRINTS" id="PR00100">
    <property type="entry name" value="AOTCASE"/>
</dbReference>
<dbReference type="Gene3D" id="3.40.50.1370">
    <property type="entry name" value="Aspartate/ornithine carbamoyltransferase"/>
    <property type="match status" value="2"/>
</dbReference>
<dbReference type="AlphaFoldDB" id="A0A160T3V0"/>
<dbReference type="KEGG" id="pbf:CFX0092_A1362"/>
<evidence type="ECO:0000256" key="2">
    <source>
        <dbReference type="RuleBase" id="RU003634"/>
    </source>
</evidence>
<keyword evidence="1 2" id="KW-0808">Transferase</keyword>
<name>A0A160T3V0_9CHLR</name>
<dbReference type="OrthoDB" id="9802587at2"/>
<dbReference type="PANTHER" id="PTHR45753">
    <property type="entry name" value="ORNITHINE CARBAMOYLTRANSFERASE, MITOCHONDRIAL"/>
    <property type="match status" value="1"/>
</dbReference>
<dbReference type="GO" id="GO:0004585">
    <property type="term" value="F:ornithine carbamoyltransferase activity"/>
    <property type="evidence" value="ECO:0007669"/>
    <property type="project" value="TreeGrafter"/>
</dbReference>
<dbReference type="InterPro" id="IPR036901">
    <property type="entry name" value="Asp/Orn_carbamoylTrfase_sf"/>
</dbReference>
<dbReference type="InterPro" id="IPR006132">
    <property type="entry name" value="Asp/Orn_carbamoyltranf_P-bd"/>
</dbReference>
<dbReference type="Pfam" id="PF00185">
    <property type="entry name" value="OTCace"/>
    <property type="match status" value="1"/>
</dbReference>
<keyword evidence="6" id="KW-1185">Reference proteome</keyword>
<evidence type="ECO:0000313" key="5">
    <source>
        <dbReference type="EMBL" id="CUS03240.2"/>
    </source>
</evidence>
<evidence type="ECO:0000256" key="1">
    <source>
        <dbReference type="ARBA" id="ARBA00022679"/>
    </source>
</evidence>
<evidence type="ECO:0000259" key="3">
    <source>
        <dbReference type="Pfam" id="PF00185"/>
    </source>
</evidence>
<feature type="domain" description="Aspartate/ornithine carbamoyltransferase Asp/Orn-binding" evidence="3">
    <location>
        <begin position="179"/>
        <end position="326"/>
    </location>
</feature>
<gene>
    <name evidence="5" type="ORF">CFX0092_A1362</name>
</gene>
<evidence type="ECO:0000313" key="6">
    <source>
        <dbReference type="Proteomes" id="UP000215027"/>
    </source>
</evidence>
<dbReference type="SUPFAM" id="SSF53671">
    <property type="entry name" value="Aspartate/ornithine carbamoyltransferase"/>
    <property type="match status" value="1"/>
</dbReference>
<organism evidence="5 6">
    <name type="scientific">Candidatus Promineifilum breve</name>
    <dbReference type="NCBI Taxonomy" id="1806508"/>
    <lineage>
        <taxon>Bacteria</taxon>
        <taxon>Bacillati</taxon>
        <taxon>Chloroflexota</taxon>
        <taxon>Ardenticatenia</taxon>
        <taxon>Candidatus Promineifilales</taxon>
        <taxon>Candidatus Promineifilaceae</taxon>
        <taxon>Candidatus Promineifilum</taxon>
    </lineage>
</organism>
<dbReference type="PRINTS" id="PR00101">
    <property type="entry name" value="ATCASE"/>
</dbReference>
<dbReference type="GO" id="GO:0042450">
    <property type="term" value="P:L-arginine biosynthetic process via ornithine"/>
    <property type="evidence" value="ECO:0007669"/>
    <property type="project" value="TreeGrafter"/>
</dbReference>
<dbReference type="InterPro" id="IPR006131">
    <property type="entry name" value="Asp_carbamoyltransf_Asp/Orn-bd"/>
</dbReference>
<protein>
    <submittedName>
        <fullName evidence="5">Ornithine carbamoyltransferase</fullName>
    </submittedName>
</protein>
<dbReference type="PANTHER" id="PTHR45753:SF3">
    <property type="entry name" value="ORNITHINE TRANSCARBAMYLASE, MITOCHONDRIAL"/>
    <property type="match status" value="1"/>
</dbReference>
<dbReference type="Pfam" id="PF02729">
    <property type="entry name" value="OTCace_N"/>
    <property type="match status" value="1"/>
</dbReference>
<accession>A0A160T3V0</accession>
<dbReference type="GO" id="GO:0016597">
    <property type="term" value="F:amino acid binding"/>
    <property type="evidence" value="ECO:0007669"/>
    <property type="project" value="InterPro"/>
</dbReference>
<dbReference type="RefSeq" id="WP_095042763.1">
    <property type="nucleotide sequence ID" value="NZ_LN890655.1"/>
</dbReference>
<dbReference type="Proteomes" id="UP000215027">
    <property type="component" value="Chromosome I"/>
</dbReference>
<evidence type="ECO:0000259" key="4">
    <source>
        <dbReference type="Pfam" id="PF02729"/>
    </source>
</evidence>
<feature type="domain" description="Aspartate/ornithine carbamoyltransferase carbamoyl-P binding" evidence="4">
    <location>
        <begin position="8"/>
        <end position="152"/>
    </location>
</feature>
<comment type="similarity">
    <text evidence="2">Belongs to the aspartate/ornithine carbamoyltransferase superfamily.</text>
</comment>